<feature type="compositionally biased region" description="Gly residues" evidence="1">
    <location>
        <begin position="91"/>
        <end position="111"/>
    </location>
</feature>
<feature type="compositionally biased region" description="Low complexity" evidence="1">
    <location>
        <begin position="112"/>
        <end position="139"/>
    </location>
</feature>
<feature type="compositionally biased region" description="Basic residues" evidence="1">
    <location>
        <begin position="35"/>
        <end position="46"/>
    </location>
</feature>
<name>A0ABZ0QSD0_9FIRM</name>
<feature type="compositionally biased region" description="Basic and acidic residues" evidence="1">
    <location>
        <begin position="23"/>
        <end position="34"/>
    </location>
</feature>
<feature type="region of interest" description="Disordered" evidence="1">
    <location>
        <begin position="69"/>
        <end position="149"/>
    </location>
</feature>
<proteinExistence type="predicted"/>
<feature type="region of interest" description="Disordered" evidence="1">
    <location>
        <begin position="1"/>
        <end position="46"/>
    </location>
</feature>
<protein>
    <submittedName>
        <fullName evidence="2">Uncharacterized protein</fullName>
    </submittedName>
</protein>
<evidence type="ECO:0000256" key="1">
    <source>
        <dbReference type="SAM" id="MobiDB-lite"/>
    </source>
</evidence>
<accession>A0ABZ0QSD0</accession>
<dbReference type="EMBL" id="CP132508">
    <property type="protein sequence ID" value="WPD19522.1"/>
    <property type="molecule type" value="Genomic_DNA"/>
</dbReference>
<evidence type="ECO:0000313" key="2">
    <source>
        <dbReference type="EMBL" id="WPD19522.1"/>
    </source>
</evidence>
<keyword evidence="3" id="KW-1185">Reference proteome</keyword>
<dbReference type="InterPro" id="IPR008972">
    <property type="entry name" value="Cupredoxin"/>
</dbReference>
<dbReference type="Gene3D" id="2.60.40.420">
    <property type="entry name" value="Cupredoxins - blue copper proteins"/>
    <property type="match status" value="1"/>
</dbReference>
<sequence length="270" mass="27699">MAIPRTAVSPAEALPPPAGGRQDLFRGEVSGRREGVRRRSPRAVRPRGRRLATLAVLVLAAMALAACGRGEDRPGTVSVDPESTTVSVSGTGTGTGTGTGSGTHTGSGSGTHSGSASGTHTGSASGTHTGSATGTHAGAEPGHVEPKPAGATQVDVTLKEWAIEVEPARVKAGQVYFLVTNEGPEHPHELVVIRTDQKPEELPVVEGRVPEDRVEMVGEVEAFAAGTQASGLFDLGPGRYLLICNIVEGEGDHAVSHFEEGMVAELTVTP</sequence>
<dbReference type="SUPFAM" id="SSF49503">
    <property type="entry name" value="Cupredoxins"/>
    <property type="match status" value="1"/>
</dbReference>
<evidence type="ECO:0000313" key="3">
    <source>
        <dbReference type="Proteomes" id="UP001304683"/>
    </source>
</evidence>
<gene>
    <name evidence="2" type="ORF">Q5761_02295</name>
</gene>
<organism evidence="2 3">
    <name type="scientific">Thermaerobacter composti</name>
    <dbReference type="NCBI Taxonomy" id="554949"/>
    <lineage>
        <taxon>Bacteria</taxon>
        <taxon>Bacillati</taxon>
        <taxon>Bacillota</taxon>
        <taxon>Clostridia</taxon>
        <taxon>Eubacteriales</taxon>
        <taxon>Clostridiales Family XVII. Incertae Sedis</taxon>
        <taxon>Thermaerobacter</taxon>
    </lineage>
</organism>
<dbReference type="Proteomes" id="UP001304683">
    <property type="component" value="Chromosome"/>
</dbReference>
<reference evidence="2 3" key="1">
    <citation type="submission" date="2023-08" db="EMBL/GenBank/DDBJ databases">
        <title>Genome sequence of Thermaerobacter compostii strain Ins1, a spore-forming filamentous bacterium isolated from a deep geothermal reservoir.</title>
        <authorList>
            <person name="Bregnard D."/>
            <person name="Gonzalez D."/>
            <person name="Junier P."/>
        </authorList>
    </citation>
    <scope>NUCLEOTIDE SEQUENCE [LARGE SCALE GENOMIC DNA]</scope>
    <source>
        <strain evidence="2 3">Ins1</strain>
    </source>
</reference>
<dbReference type="RefSeq" id="WP_318751033.1">
    <property type="nucleotide sequence ID" value="NZ_CP132508.1"/>
</dbReference>